<dbReference type="GO" id="GO:0006623">
    <property type="term" value="P:protein targeting to vacuole"/>
    <property type="evidence" value="ECO:0007669"/>
    <property type="project" value="TreeGrafter"/>
</dbReference>
<dbReference type="PANTHER" id="PTHR16166:SF130">
    <property type="entry name" value="PROTEIN SORTING-ASSOCIATED PROTEIN, PUTATIVE (DUF1162)-RELATED"/>
    <property type="match status" value="1"/>
</dbReference>
<keyword evidence="2" id="KW-1185">Reference proteome</keyword>
<dbReference type="GO" id="GO:0045053">
    <property type="term" value="P:protein retention in Golgi apparatus"/>
    <property type="evidence" value="ECO:0007669"/>
    <property type="project" value="TreeGrafter"/>
</dbReference>
<proteinExistence type="predicted"/>
<protein>
    <submittedName>
        <fullName evidence="1">Uncharacterized protein</fullName>
    </submittedName>
</protein>
<sequence length="333" mass="36931">MRSIYIAKGSPLLPPSFASIFDDSASSSLDVFFDPSRGLMNLPGVTLGTFKLISKCIDDKGFSGTKRYFGDLGKTLRTAGSNVVFAAVTELSDSVLKGAETSGFDGLVSGFHQGILKLAMEPSLLGTVLMGGGPDRKIKLDRSPGIDELYIEGYLQAMLDIMYRQEYLRVRVIDNQVLLKNLPPNNALIEEIMDRVKEFLVSKALLKGDPSTTSRPLCHLRGESEWKIGPTVLTLCEHLFVSFAIRMLRRRADKLIARGIKRKKEPEEGDDKSVVLAQDEQKLKFIWKWGIGKFIFSGIIAYIDGRLCRTIPNPVARRIVGGLLLSFLDKNDN</sequence>
<name>A0AAE0ATM1_9ROSI</name>
<evidence type="ECO:0000313" key="1">
    <source>
        <dbReference type="EMBL" id="KAK3223362.1"/>
    </source>
</evidence>
<dbReference type="PANTHER" id="PTHR16166">
    <property type="entry name" value="VACUOLAR PROTEIN SORTING-ASSOCIATED PROTEIN VPS13"/>
    <property type="match status" value="1"/>
</dbReference>
<dbReference type="InterPro" id="IPR026847">
    <property type="entry name" value="VPS13"/>
</dbReference>
<reference evidence="1" key="1">
    <citation type="journal article" date="2023" name="Plant J.">
        <title>Genome sequences and population genomics provide insights into the demographic history, inbreeding, and mutation load of two 'living fossil' tree species of Dipteronia.</title>
        <authorList>
            <person name="Feng Y."/>
            <person name="Comes H.P."/>
            <person name="Chen J."/>
            <person name="Zhu S."/>
            <person name="Lu R."/>
            <person name="Zhang X."/>
            <person name="Li P."/>
            <person name="Qiu J."/>
            <person name="Olsen K.M."/>
            <person name="Qiu Y."/>
        </authorList>
    </citation>
    <scope>NUCLEOTIDE SEQUENCE</scope>
    <source>
        <strain evidence="1">NBL</strain>
    </source>
</reference>
<comment type="caution">
    <text evidence="1">The sequence shown here is derived from an EMBL/GenBank/DDBJ whole genome shotgun (WGS) entry which is preliminary data.</text>
</comment>
<evidence type="ECO:0000313" key="2">
    <source>
        <dbReference type="Proteomes" id="UP001281410"/>
    </source>
</evidence>
<dbReference type="AlphaFoldDB" id="A0AAE0ATM1"/>
<dbReference type="Proteomes" id="UP001281410">
    <property type="component" value="Unassembled WGS sequence"/>
</dbReference>
<accession>A0AAE0ATM1</accession>
<dbReference type="EMBL" id="JANJYJ010000003">
    <property type="protein sequence ID" value="KAK3223362.1"/>
    <property type="molecule type" value="Genomic_DNA"/>
</dbReference>
<organism evidence="1 2">
    <name type="scientific">Dipteronia sinensis</name>
    <dbReference type="NCBI Taxonomy" id="43782"/>
    <lineage>
        <taxon>Eukaryota</taxon>
        <taxon>Viridiplantae</taxon>
        <taxon>Streptophyta</taxon>
        <taxon>Embryophyta</taxon>
        <taxon>Tracheophyta</taxon>
        <taxon>Spermatophyta</taxon>
        <taxon>Magnoliopsida</taxon>
        <taxon>eudicotyledons</taxon>
        <taxon>Gunneridae</taxon>
        <taxon>Pentapetalae</taxon>
        <taxon>rosids</taxon>
        <taxon>malvids</taxon>
        <taxon>Sapindales</taxon>
        <taxon>Sapindaceae</taxon>
        <taxon>Hippocastanoideae</taxon>
        <taxon>Acereae</taxon>
        <taxon>Dipteronia</taxon>
    </lineage>
</organism>
<gene>
    <name evidence="1" type="ORF">Dsin_010387</name>
</gene>